<keyword evidence="10" id="KW-0964">Secreted</keyword>
<evidence type="ECO:0000256" key="2">
    <source>
        <dbReference type="ARBA" id="ARBA00022670"/>
    </source>
</evidence>
<evidence type="ECO:0000313" key="13">
    <source>
        <dbReference type="EMBL" id="CAG9860068.1"/>
    </source>
</evidence>
<dbReference type="Gene3D" id="2.40.10.10">
    <property type="entry name" value="Trypsin-like serine proteases"/>
    <property type="match status" value="2"/>
</dbReference>
<keyword evidence="5" id="KW-0353">Hemolymph clotting</keyword>
<keyword evidence="2 10" id="KW-0645">Protease</keyword>
<dbReference type="CDD" id="cd00190">
    <property type="entry name" value="Tryp_SPc"/>
    <property type="match status" value="1"/>
</dbReference>
<accession>A0A9N9TKT1</accession>
<feature type="signal peptide" evidence="10">
    <location>
        <begin position="1"/>
        <end position="22"/>
    </location>
</feature>
<proteinExistence type="inferred from homology"/>
<feature type="domain" description="Clip" evidence="12">
    <location>
        <begin position="31"/>
        <end position="84"/>
    </location>
</feature>
<comment type="catalytic activity">
    <reaction evidence="9">
        <text>Selective cleavage of 103-Arg-|-Ser-104 and 124-Ile-|-Ile-125 bonds in Limulus clotting factor B to form activated factor B. Cleavage of -Pro-Arg-|-Xaa- bonds in synthetic substrates.</text>
        <dbReference type="EC" id="3.4.21.84"/>
    </reaction>
</comment>
<dbReference type="GO" id="GO:0006508">
    <property type="term" value="P:proteolysis"/>
    <property type="evidence" value="ECO:0007669"/>
    <property type="project" value="UniProtKB-KW"/>
</dbReference>
<name>A0A9N9TKT1_PHYSR</name>
<dbReference type="GO" id="GO:0004252">
    <property type="term" value="F:serine-type endopeptidase activity"/>
    <property type="evidence" value="ECO:0007669"/>
    <property type="project" value="UniProtKB-UniRule"/>
</dbReference>
<evidence type="ECO:0000256" key="8">
    <source>
        <dbReference type="ARBA" id="ARBA00024195"/>
    </source>
</evidence>
<dbReference type="InterPro" id="IPR022700">
    <property type="entry name" value="CLIP"/>
</dbReference>
<comment type="similarity">
    <text evidence="8 10">Belongs to the peptidase S1 family. CLIP subfamily.</text>
</comment>
<dbReference type="PANTHER" id="PTHR24256">
    <property type="entry name" value="TRYPTASE-RELATED"/>
    <property type="match status" value="1"/>
</dbReference>
<keyword evidence="14" id="KW-1185">Reference proteome</keyword>
<keyword evidence="1" id="KW-0768">Sushi</keyword>
<dbReference type="SMART" id="SM00020">
    <property type="entry name" value="Tryp_SPc"/>
    <property type="match status" value="1"/>
</dbReference>
<evidence type="ECO:0000256" key="10">
    <source>
        <dbReference type="RuleBase" id="RU366078"/>
    </source>
</evidence>
<dbReference type="InterPro" id="IPR001254">
    <property type="entry name" value="Trypsin_dom"/>
</dbReference>
<keyword evidence="3 10" id="KW-0732">Signal</keyword>
<dbReference type="InterPro" id="IPR018114">
    <property type="entry name" value="TRYPSIN_HIS"/>
</dbReference>
<dbReference type="PROSITE" id="PS50240">
    <property type="entry name" value="TRYPSIN_DOM"/>
    <property type="match status" value="1"/>
</dbReference>
<dbReference type="PRINTS" id="PR00722">
    <property type="entry name" value="CHYMOTRYPSIN"/>
</dbReference>
<evidence type="ECO:0000259" key="11">
    <source>
        <dbReference type="PROSITE" id="PS50240"/>
    </source>
</evidence>
<dbReference type="AlphaFoldDB" id="A0A9N9TKT1"/>
<dbReference type="EMBL" id="OU900096">
    <property type="protein sequence ID" value="CAG9860068.1"/>
    <property type="molecule type" value="Genomic_DNA"/>
</dbReference>
<evidence type="ECO:0000256" key="1">
    <source>
        <dbReference type="ARBA" id="ARBA00022659"/>
    </source>
</evidence>
<dbReference type="SUPFAM" id="SSF50494">
    <property type="entry name" value="Trypsin-like serine proteases"/>
    <property type="match status" value="1"/>
</dbReference>
<protein>
    <recommendedName>
        <fullName evidence="10">CLIP domain-containing serine protease</fullName>
        <ecNumber evidence="10">3.4.21.-</ecNumber>
    </recommendedName>
</protein>
<sequence length="393" mass="43982">MMYRLVPCILCLLVFWVQMSDEKLFIKYLNVCVPPKGNACVAIRQCPYFNDLLNNSPLPRPRNVIKIIRDHQCGFKRNTPYVCCDKTTPTPVTTTSTNAPEITTHWRNERPNVVDRFSGSLATHPNYYLLPRDICGAIKSDFRITNGQRAELNEYPWMALIFYNSSDGVIDFRCGGTIINERYVLTAAHCVVNQTIVGIRLGEYNVETQEDCESMSGYCAPPTQDFLIENVLVHPRYDARRFSNDIALIKLKGAANFNHENVQPICLPVDSDLTARTAIVTGWGVTEDGYKSEILQQANLPVVSLTDCRNLYRNFAPITPKQICAGGTNGRDSCGGDSGGPLKSTGEINGSMRFVQYGIVSFGPRLCGAKGKPGIYTRVTSFMKWILDNLEDY</sequence>
<dbReference type="InterPro" id="IPR051487">
    <property type="entry name" value="Ser/Thr_Proteases_Immune/Dev"/>
</dbReference>
<comment type="domain">
    <text evidence="10">The clip domain consists of 35-55 residues which are 'knitted' together usually by 3 conserved disulfide bonds forming a clip-like compact structure.</text>
</comment>
<dbReference type="Proteomes" id="UP001153712">
    <property type="component" value="Chromosome 3"/>
</dbReference>
<evidence type="ECO:0000256" key="4">
    <source>
        <dbReference type="ARBA" id="ARBA00022801"/>
    </source>
</evidence>
<comment type="subcellular location">
    <subcellularLocation>
        <location evidence="10">Secreted</location>
    </subcellularLocation>
</comment>
<dbReference type="InterPro" id="IPR038565">
    <property type="entry name" value="CLIP_sf"/>
</dbReference>
<dbReference type="EC" id="3.4.21.-" evidence="10"/>
<evidence type="ECO:0000256" key="5">
    <source>
        <dbReference type="ARBA" id="ARBA00022820"/>
    </source>
</evidence>
<feature type="chain" id="PRO_5040535506" description="CLIP domain-containing serine protease" evidence="10">
    <location>
        <begin position="23"/>
        <end position="393"/>
    </location>
</feature>
<dbReference type="Gene3D" id="3.30.1640.30">
    <property type="match status" value="1"/>
</dbReference>
<feature type="domain" description="Peptidase S1" evidence="11">
    <location>
        <begin position="144"/>
        <end position="391"/>
    </location>
</feature>
<dbReference type="InterPro" id="IPR001314">
    <property type="entry name" value="Peptidase_S1A"/>
</dbReference>
<dbReference type="OrthoDB" id="8250810at2759"/>
<dbReference type="InterPro" id="IPR009003">
    <property type="entry name" value="Peptidase_S1_PA"/>
</dbReference>
<evidence type="ECO:0000256" key="7">
    <source>
        <dbReference type="ARBA" id="ARBA00023157"/>
    </source>
</evidence>
<dbReference type="InterPro" id="IPR043504">
    <property type="entry name" value="Peptidase_S1_PA_chymotrypsin"/>
</dbReference>
<dbReference type="GO" id="GO:0005576">
    <property type="term" value="C:extracellular region"/>
    <property type="evidence" value="ECO:0007669"/>
    <property type="project" value="UniProtKB-SubCell"/>
</dbReference>
<evidence type="ECO:0000259" key="12">
    <source>
        <dbReference type="PROSITE" id="PS51888"/>
    </source>
</evidence>
<dbReference type="FunFam" id="2.40.10.10:FF:000120">
    <property type="entry name" value="Putative serine protease"/>
    <property type="match status" value="1"/>
</dbReference>
<dbReference type="Pfam" id="PF12032">
    <property type="entry name" value="CLIP"/>
    <property type="match status" value="1"/>
</dbReference>
<reference evidence="13" key="1">
    <citation type="submission" date="2022-01" db="EMBL/GenBank/DDBJ databases">
        <authorList>
            <person name="King R."/>
        </authorList>
    </citation>
    <scope>NUCLEOTIDE SEQUENCE</scope>
</reference>
<gene>
    <name evidence="13" type="ORF">PHYEVI_LOCUS6425</name>
</gene>
<keyword evidence="6 10" id="KW-0720">Serine protease</keyword>
<evidence type="ECO:0000313" key="14">
    <source>
        <dbReference type="Proteomes" id="UP001153712"/>
    </source>
</evidence>
<dbReference type="GO" id="GO:0042381">
    <property type="term" value="P:hemolymph coagulation"/>
    <property type="evidence" value="ECO:0007669"/>
    <property type="project" value="UniProtKB-KW"/>
</dbReference>
<evidence type="ECO:0000256" key="6">
    <source>
        <dbReference type="ARBA" id="ARBA00022825"/>
    </source>
</evidence>
<dbReference type="SMART" id="SM00680">
    <property type="entry name" value="CLIP"/>
    <property type="match status" value="1"/>
</dbReference>
<dbReference type="PROSITE" id="PS51888">
    <property type="entry name" value="CLIP"/>
    <property type="match status" value="1"/>
</dbReference>
<dbReference type="PROSITE" id="PS00134">
    <property type="entry name" value="TRYPSIN_HIS"/>
    <property type="match status" value="1"/>
</dbReference>
<dbReference type="Pfam" id="PF00089">
    <property type="entry name" value="Trypsin"/>
    <property type="match status" value="1"/>
</dbReference>
<evidence type="ECO:0000256" key="3">
    <source>
        <dbReference type="ARBA" id="ARBA00022729"/>
    </source>
</evidence>
<keyword evidence="4 10" id="KW-0378">Hydrolase</keyword>
<keyword evidence="7" id="KW-1015">Disulfide bond</keyword>
<organism evidence="13 14">
    <name type="scientific">Phyllotreta striolata</name>
    <name type="common">Striped flea beetle</name>
    <name type="synonym">Crioceris striolata</name>
    <dbReference type="NCBI Taxonomy" id="444603"/>
    <lineage>
        <taxon>Eukaryota</taxon>
        <taxon>Metazoa</taxon>
        <taxon>Ecdysozoa</taxon>
        <taxon>Arthropoda</taxon>
        <taxon>Hexapoda</taxon>
        <taxon>Insecta</taxon>
        <taxon>Pterygota</taxon>
        <taxon>Neoptera</taxon>
        <taxon>Endopterygota</taxon>
        <taxon>Coleoptera</taxon>
        <taxon>Polyphaga</taxon>
        <taxon>Cucujiformia</taxon>
        <taxon>Chrysomeloidea</taxon>
        <taxon>Chrysomelidae</taxon>
        <taxon>Galerucinae</taxon>
        <taxon>Alticini</taxon>
        <taxon>Phyllotreta</taxon>
    </lineage>
</organism>
<evidence type="ECO:0000256" key="9">
    <source>
        <dbReference type="ARBA" id="ARBA00052079"/>
    </source>
</evidence>